<comment type="caution">
    <text evidence="1">The sequence shown here is derived from an EMBL/GenBank/DDBJ whole genome shotgun (WGS) entry which is preliminary data.</text>
</comment>
<evidence type="ECO:0000313" key="2">
    <source>
        <dbReference type="Proteomes" id="UP001153331"/>
    </source>
</evidence>
<evidence type="ECO:0000313" key="1">
    <source>
        <dbReference type="EMBL" id="KAJ8112110.1"/>
    </source>
</evidence>
<sequence length="1205" mass="133840">MPRRLRREDYTVGWVCALPVELAAAQAMLDEEHETILGDTYIYPCGRIGNHNIVLACLPKGQTGTNPAASVAAQMQKSFKSIRFGLMVGIGGGVPSKDADIRLGDVVVSTPYKKHGGVVQYDFGKTTPSGFEQTGFLNSPPPILLNATANLHAQHMRREGTLQKHISRLELSTGFGRDAAGPDVLFDAKYDHPRGETCDECDETHLVRRKSRAQEVVVHYGTIASGNRVMRSATERDRVSAELGGGVLCFEMEAAGLMNNFPSLVIRGICDYADSHKNKRWQPYAAGTAAAYARELLLVIPAAGVIETRPAGDAMSGTKKRCHQSPAPDDGARKRRKVDHHMLLSDEEREQLLESLKFDQIDARQMTIKMAHAKTCKWLLEDDQYLQWNDVTKSVEHHGFLWIKGKAGTGKSTLMKFACSDARRTMRDRAVLSFFFNARGEELEKSTSGVYRSLLVQLLKRFPELQSVFDSLDLLSSTKVDANYSWTIEILQMLFEQAIQNVRNAPVICFVDALDECEEEQIREMIQFFERIGDLALSNGICFQVCLSSRHYPHITIRSGLELVLEGQSGHIQDITNYIEAELKIGSSKLAQQIRAELQDKASGIFMWIVLVVGILNKESDCGRIHTLQRKLREIPSDLNALFHDILTRDTHNKDALIMCIQWILFAKNPLSPEQLYHAVLSGITPEIMTDWDPGEITADVIRRFILDSSKGLATTTVSRQGRVEFIHESVRDFLLKENGLGKIWPEYEHHFRVRSHEKLKQCCLNYINIDVPTEFLENCDYIPETSTSLRDIYWLMRAKTLPFFEYAVQNILYHADEAEGGGISQGNFLTNFPLLQWVKFNNLFESKPALKYTKHVSLLYVLAALDMGNLIRALELSGHCMDLEPERYGCPLFVAAAMNSPISLRLFSKSIDMRQADDRSTASVKKVHFQHWSAQLSPSYNSVSSFLYDAVKFSQIAKTRGSAKPGKPNVNSKNERGRTTLWWTRKDASPALVRSFLSAGYVMLSRQDARTTNLLCVAAEQGHTILVKVLLKSGANPQDPSEHYGNALQAASFEGYGEIVTLLLENGAKINAQGGYYGNALQAASFEGYGEIVTLLLKNGAKVNAQGGYYGNALHAAILGQLNGKKMVELLLDNGANVTAQGGEYGSALQAASYSGKKEVVALLLDRGADVNAQGGRFGNALKAASYCGHIEIVTLLRGRGAIH</sequence>
<protein>
    <submittedName>
        <fullName evidence="1">Uncharacterized protein</fullName>
    </submittedName>
</protein>
<keyword evidence="2" id="KW-1185">Reference proteome</keyword>
<accession>A0ACC2IA92</accession>
<proteinExistence type="predicted"/>
<dbReference type="EMBL" id="JAPHNI010000350">
    <property type="protein sequence ID" value="KAJ8112110.1"/>
    <property type="molecule type" value="Genomic_DNA"/>
</dbReference>
<dbReference type="Proteomes" id="UP001153331">
    <property type="component" value="Unassembled WGS sequence"/>
</dbReference>
<reference evidence="1" key="1">
    <citation type="submission" date="2022-11" db="EMBL/GenBank/DDBJ databases">
        <title>Genome Sequence of Boeremia exigua.</title>
        <authorList>
            <person name="Buettner E."/>
        </authorList>
    </citation>
    <scope>NUCLEOTIDE SEQUENCE</scope>
    <source>
        <strain evidence="1">CU02</strain>
    </source>
</reference>
<gene>
    <name evidence="1" type="ORF">OPT61_g5438</name>
</gene>
<name>A0ACC2IA92_9PLEO</name>
<organism evidence="1 2">
    <name type="scientific">Boeremia exigua</name>
    <dbReference type="NCBI Taxonomy" id="749465"/>
    <lineage>
        <taxon>Eukaryota</taxon>
        <taxon>Fungi</taxon>
        <taxon>Dikarya</taxon>
        <taxon>Ascomycota</taxon>
        <taxon>Pezizomycotina</taxon>
        <taxon>Dothideomycetes</taxon>
        <taxon>Pleosporomycetidae</taxon>
        <taxon>Pleosporales</taxon>
        <taxon>Pleosporineae</taxon>
        <taxon>Didymellaceae</taxon>
        <taxon>Boeremia</taxon>
    </lineage>
</organism>